<accession>A0ACB9YTY2</accession>
<sequence>MSVIRHLAAPIPTQLPELKPDTYLSETQWQVLLALIDAVIPSIVVGSEAEDQEKSQLRISQSQYVEAYERTKRLMKQPPDCDKFRQYLEARPLDNPRFMRLIKRTIQRVPDGTRKQLGAVLSIIATRVGSLAGTGYYTPIQEQPVHVREAIIQSWNQSWLTVWPIIGKSILKMAKVSFAQTDPLFMELIGYKEAPDDYRPGPSFRFDFLQFEAGPEVETVETDVVVVGSGCGGAVCAKVLAEAGHGVVVVDKGYYFPTSRLPMATEAANEFLYEGNGMVQSADGSVTIVAGSCWGGGGSINWSVSLQPQGFVRQEWADQGLGFFTTQEFQHCLDRVCDFMGVSDANIRHNHRANVILNGSKKLGWSAKPCPQNTGGAEHYCGNCTLGCSSSEKQGPTVSWLPAAANAGARFIEGFEASEVLFDKKNGSKQAVGVLGTWISRDKDGNVHTPESGRVTRQVRVKAKKVIVACGTLHSPLLLMRSGLKNPHIGKNLHLHPVGQMNASFDEDIKGWEGGILTSVCTTFENLDGKGHGVKLEPSSMVPYMFLYEHPWRNALQWKLDALRCRQMDNFIAISRDRDSGRVYPDPDTGRPVIDYTPSAFDRKHILAGLIALAKLCYIEGAAEIWPFVQSVPSFVRRRRRRRQSRPVADPTADSDSDSEASSGSSGNESEDDNIDQGINDPDFAAWLRTLERAGVSFPGTTFTSAHQMGTCRMGASASRGVVGPDGAAWEARDLYVADASVFPSASGVNPMITNMAIADWVARGVSRDLKKARSRPTL</sequence>
<dbReference type="EMBL" id="MU393516">
    <property type="protein sequence ID" value="KAI4862881.1"/>
    <property type="molecule type" value="Genomic_DNA"/>
</dbReference>
<proteinExistence type="predicted"/>
<dbReference type="Proteomes" id="UP001497700">
    <property type="component" value="Unassembled WGS sequence"/>
</dbReference>
<protein>
    <submittedName>
        <fullName evidence="1">Long-chain fatty alcohol dehydrogenase</fullName>
    </submittedName>
</protein>
<evidence type="ECO:0000313" key="1">
    <source>
        <dbReference type="EMBL" id="KAI4862881.1"/>
    </source>
</evidence>
<gene>
    <name evidence="1" type="ORF">F4820DRAFT_459881</name>
</gene>
<keyword evidence="2" id="KW-1185">Reference proteome</keyword>
<name>A0ACB9YTY2_9PEZI</name>
<evidence type="ECO:0000313" key="2">
    <source>
        <dbReference type="Proteomes" id="UP001497700"/>
    </source>
</evidence>
<reference evidence="1 2" key="1">
    <citation type="journal article" date="2022" name="New Phytol.">
        <title>Ecological generalism drives hyperdiversity of secondary metabolite gene clusters in xylarialean endophytes.</title>
        <authorList>
            <person name="Franco M.E.E."/>
            <person name="Wisecaver J.H."/>
            <person name="Arnold A.E."/>
            <person name="Ju Y.M."/>
            <person name="Slot J.C."/>
            <person name="Ahrendt S."/>
            <person name="Moore L.P."/>
            <person name="Eastman K.E."/>
            <person name="Scott K."/>
            <person name="Konkel Z."/>
            <person name="Mondo S.J."/>
            <person name="Kuo A."/>
            <person name="Hayes R.D."/>
            <person name="Haridas S."/>
            <person name="Andreopoulos B."/>
            <person name="Riley R."/>
            <person name="LaButti K."/>
            <person name="Pangilinan J."/>
            <person name="Lipzen A."/>
            <person name="Amirebrahimi M."/>
            <person name="Yan J."/>
            <person name="Adam C."/>
            <person name="Keymanesh K."/>
            <person name="Ng V."/>
            <person name="Louie K."/>
            <person name="Northen T."/>
            <person name="Drula E."/>
            <person name="Henrissat B."/>
            <person name="Hsieh H.M."/>
            <person name="Youens-Clark K."/>
            <person name="Lutzoni F."/>
            <person name="Miadlikowska J."/>
            <person name="Eastwood D.C."/>
            <person name="Hamelin R.C."/>
            <person name="Grigoriev I.V."/>
            <person name="U'Ren J.M."/>
        </authorList>
    </citation>
    <scope>NUCLEOTIDE SEQUENCE [LARGE SCALE GENOMIC DNA]</scope>
    <source>
        <strain evidence="1 2">CBS 119005</strain>
    </source>
</reference>
<organism evidence="1 2">
    <name type="scientific">Hypoxylon rubiginosum</name>
    <dbReference type="NCBI Taxonomy" id="110542"/>
    <lineage>
        <taxon>Eukaryota</taxon>
        <taxon>Fungi</taxon>
        <taxon>Dikarya</taxon>
        <taxon>Ascomycota</taxon>
        <taxon>Pezizomycotina</taxon>
        <taxon>Sordariomycetes</taxon>
        <taxon>Xylariomycetidae</taxon>
        <taxon>Xylariales</taxon>
        <taxon>Hypoxylaceae</taxon>
        <taxon>Hypoxylon</taxon>
    </lineage>
</organism>
<comment type="caution">
    <text evidence="1">The sequence shown here is derived from an EMBL/GenBank/DDBJ whole genome shotgun (WGS) entry which is preliminary data.</text>
</comment>